<sequence>MTVRYLALLAPFLLGGCYGVYGHDEMDRYVQRSDTITMSAGNAKEVNAVTHTIHPWPSYVGDRRIAYDARRATDAVKRYGTQQRPLDQLPDVGDPTKAMGQPPPVTTIQNVNTTGLGAGTGGSVAVGVGGAR</sequence>
<dbReference type="RefSeq" id="WP_163152835.1">
    <property type="nucleotide sequence ID" value="NZ_VKHP01000026.1"/>
</dbReference>
<keyword evidence="3" id="KW-1185">Reference proteome</keyword>
<protein>
    <submittedName>
        <fullName evidence="2">Uncharacterized protein</fullName>
    </submittedName>
</protein>
<accession>A0A6P1BET9</accession>
<organism evidence="2 3">
    <name type="scientific">Bradyrhizobium uaiense</name>
    <dbReference type="NCBI Taxonomy" id="2594946"/>
    <lineage>
        <taxon>Bacteria</taxon>
        <taxon>Pseudomonadati</taxon>
        <taxon>Pseudomonadota</taxon>
        <taxon>Alphaproteobacteria</taxon>
        <taxon>Hyphomicrobiales</taxon>
        <taxon>Nitrobacteraceae</taxon>
        <taxon>Bradyrhizobium</taxon>
    </lineage>
</organism>
<name>A0A6P1BET9_9BRAD</name>
<gene>
    <name evidence="2" type="ORF">FNJ47_09710</name>
</gene>
<feature type="region of interest" description="Disordered" evidence="1">
    <location>
        <begin position="77"/>
        <end position="108"/>
    </location>
</feature>
<evidence type="ECO:0000313" key="2">
    <source>
        <dbReference type="EMBL" id="NEU96101.1"/>
    </source>
</evidence>
<dbReference type="Proteomes" id="UP000468531">
    <property type="component" value="Unassembled WGS sequence"/>
</dbReference>
<reference evidence="2 3" key="1">
    <citation type="journal article" date="2020" name="Arch. Microbiol.">
        <title>Bradyrhizobium uaiense sp. nov., a new highly efficient cowpea symbiont.</title>
        <authorList>
            <person name="Cabral Michel D."/>
            <person name="Azarias Guimaraes A."/>
            <person name="Martins da Costa E."/>
            <person name="Soares de Carvalho T."/>
            <person name="Balsanelli E."/>
            <person name="Willems A."/>
            <person name="Maltempi de Souza E."/>
            <person name="de Souza Moreira F.M."/>
        </authorList>
    </citation>
    <scope>NUCLEOTIDE SEQUENCE [LARGE SCALE GENOMIC DNA]</scope>
    <source>
        <strain evidence="2 3">UFLA 03-164</strain>
    </source>
</reference>
<dbReference type="EMBL" id="VKHP01000026">
    <property type="protein sequence ID" value="NEU96101.1"/>
    <property type="molecule type" value="Genomic_DNA"/>
</dbReference>
<proteinExistence type="predicted"/>
<dbReference type="PROSITE" id="PS51257">
    <property type="entry name" value="PROKAR_LIPOPROTEIN"/>
    <property type="match status" value="1"/>
</dbReference>
<comment type="caution">
    <text evidence="2">The sequence shown here is derived from an EMBL/GenBank/DDBJ whole genome shotgun (WGS) entry which is preliminary data.</text>
</comment>
<evidence type="ECO:0000313" key="3">
    <source>
        <dbReference type="Proteomes" id="UP000468531"/>
    </source>
</evidence>
<dbReference type="AlphaFoldDB" id="A0A6P1BET9"/>
<evidence type="ECO:0000256" key="1">
    <source>
        <dbReference type="SAM" id="MobiDB-lite"/>
    </source>
</evidence>